<reference evidence="1" key="1">
    <citation type="submission" date="2021-02" db="EMBL/GenBank/DDBJ databases">
        <authorList>
            <person name="Nowell W R."/>
        </authorList>
    </citation>
    <scope>NUCLEOTIDE SEQUENCE</scope>
</reference>
<feature type="non-terminal residue" evidence="1">
    <location>
        <position position="1"/>
    </location>
</feature>
<sequence>TTPVYGNGNTNDKVAAIDI</sequence>
<name>A0A820JCS0_9BILA</name>
<dbReference type="Proteomes" id="UP000663823">
    <property type="component" value="Unassembled WGS sequence"/>
</dbReference>
<dbReference type="EMBL" id="CAJOAX010053822">
    <property type="protein sequence ID" value="CAF4321903.1"/>
    <property type="molecule type" value="Genomic_DNA"/>
</dbReference>
<evidence type="ECO:0000313" key="1">
    <source>
        <dbReference type="EMBL" id="CAF4321903.1"/>
    </source>
</evidence>
<proteinExistence type="predicted"/>
<accession>A0A820JCS0</accession>
<protein>
    <submittedName>
        <fullName evidence="1">Uncharacterized protein</fullName>
    </submittedName>
</protein>
<dbReference type="AlphaFoldDB" id="A0A820JCS0"/>
<organism evidence="1 2">
    <name type="scientific">Rotaria sordida</name>
    <dbReference type="NCBI Taxonomy" id="392033"/>
    <lineage>
        <taxon>Eukaryota</taxon>
        <taxon>Metazoa</taxon>
        <taxon>Spiralia</taxon>
        <taxon>Gnathifera</taxon>
        <taxon>Rotifera</taxon>
        <taxon>Eurotatoria</taxon>
        <taxon>Bdelloidea</taxon>
        <taxon>Philodinida</taxon>
        <taxon>Philodinidae</taxon>
        <taxon>Rotaria</taxon>
    </lineage>
</organism>
<comment type="caution">
    <text evidence="1">The sequence shown here is derived from an EMBL/GenBank/DDBJ whole genome shotgun (WGS) entry which is preliminary data.</text>
</comment>
<evidence type="ECO:0000313" key="2">
    <source>
        <dbReference type="Proteomes" id="UP000663823"/>
    </source>
</evidence>
<gene>
    <name evidence="1" type="ORF">OTI717_LOCUS42682</name>
</gene>